<protein>
    <recommendedName>
        <fullName evidence="3">C-type lectin domain-containing protein</fullName>
    </recommendedName>
</protein>
<dbReference type="AlphaFoldDB" id="A0ABD1D1U9"/>
<sequence length="162" mass="17884">MLAKVWLKTFSLIACGAFVTAASPINATRSTCEQKSYRVYNNVGVTFMEAWRRCQWNGQRLATVSSEADSKLLEVAIGASAVKTGPWWIAGTDQGSEGNFIWISTNVPVGFATGYENFYPDQPDNAGGAEDCVEIGRWGGVRWNDAPCGWKQRYICEQVRPC</sequence>
<dbReference type="CDD" id="cd00037">
    <property type="entry name" value="CLECT"/>
    <property type="match status" value="1"/>
</dbReference>
<dbReference type="InterPro" id="IPR001304">
    <property type="entry name" value="C-type_lectin-like"/>
</dbReference>
<dbReference type="SUPFAM" id="SSF56436">
    <property type="entry name" value="C-type lectin-like"/>
    <property type="match status" value="1"/>
</dbReference>
<dbReference type="PANTHER" id="PTHR22803">
    <property type="entry name" value="MANNOSE, PHOSPHOLIPASE, LECTIN RECEPTOR RELATED"/>
    <property type="match status" value="1"/>
</dbReference>
<dbReference type="SMART" id="SM00034">
    <property type="entry name" value="CLECT"/>
    <property type="match status" value="1"/>
</dbReference>
<keyword evidence="1" id="KW-1015">Disulfide bond</keyword>
<dbReference type="Proteomes" id="UP001562425">
    <property type="component" value="Unassembled WGS sequence"/>
</dbReference>
<feature type="domain" description="C-type lectin" evidence="3">
    <location>
        <begin position="32"/>
        <end position="157"/>
    </location>
</feature>
<dbReference type="Pfam" id="PF00059">
    <property type="entry name" value="Lectin_C"/>
    <property type="match status" value="1"/>
</dbReference>
<keyword evidence="5" id="KW-1185">Reference proteome</keyword>
<dbReference type="InterPro" id="IPR018378">
    <property type="entry name" value="C-type_lectin_CS"/>
</dbReference>
<evidence type="ECO:0000313" key="4">
    <source>
        <dbReference type="EMBL" id="KAL1389140.1"/>
    </source>
</evidence>
<dbReference type="PROSITE" id="PS50041">
    <property type="entry name" value="C_TYPE_LECTIN_2"/>
    <property type="match status" value="1"/>
</dbReference>
<dbReference type="InterPro" id="IPR016187">
    <property type="entry name" value="CTDL_fold"/>
</dbReference>
<evidence type="ECO:0000313" key="5">
    <source>
        <dbReference type="Proteomes" id="UP001562425"/>
    </source>
</evidence>
<dbReference type="EMBL" id="JBEHCU010008055">
    <property type="protein sequence ID" value="KAL1389140.1"/>
    <property type="molecule type" value="Genomic_DNA"/>
</dbReference>
<keyword evidence="2" id="KW-0732">Signal</keyword>
<accession>A0ABD1D1U9</accession>
<dbReference type="InterPro" id="IPR016186">
    <property type="entry name" value="C-type_lectin-like/link_sf"/>
</dbReference>
<dbReference type="Gene3D" id="3.10.100.10">
    <property type="entry name" value="Mannose-Binding Protein A, subunit A"/>
    <property type="match status" value="1"/>
</dbReference>
<evidence type="ECO:0000256" key="2">
    <source>
        <dbReference type="SAM" id="SignalP"/>
    </source>
</evidence>
<dbReference type="PROSITE" id="PS00615">
    <property type="entry name" value="C_TYPE_LECTIN_1"/>
    <property type="match status" value="1"/>
</dbReference>
<proteinExistence type="predicted"/>
<gene>
    <name evidence="4" type="ORF">pipiens_012597</name>
</gene>
<name>A0ABD1D1U9_CULPP</name>
<evidence type="ECO:0000256" key="1">
    <source>
        <dbReference type="ARBA" id="ARBA00023157"/>
    </source>
</evidence>
<evidence type="ECO:0000259" key="3">
    <source>
        <dbReference type="PROSITE" id="PS50041"/>
    </source>
</evidence>
<reference evidence="4 5" key="1">
    <citation type="submission" date="2024-05" db="EMBL/GenBank/DDBJ databases">
        <title>Culex pipiens pipiens assembly and annotation.</title>
        <authorList>
            <person name="Alout H."/>
            <person name="Durand T."/>
        </authorList>
    </citation>
    <scope>NUCLEOTIDE SEQUENCE [LARGE SCALE GENOMIC DNA]</scope>
    <source>
        <strain evidence="4">HA-2024</strain>
        <tissue evidence="4">Whole body</tissue>
    </source>
</reference>
<dbReference type="InterPro" id="IPR050111">
    <property type="entry name" value="C-type_lectin/snaclec_domain"/>
</dbReference>
<feature type="signal peptide" evidence="2">
    <location>
        <begin position="1"/>
        <end position="22"/>
    </location>
</feature>
<feature type="chain" id="PRO_5044891466" description="C-type lectin domain-containing protein" evidence="2">
    <location>
        <begin position="23"/>
        <end position="162"/>
    </location>
</feature>
<organism evidence="4 5">
    <name type="scientific">Culex pipiens pipiens</name>
    <name type="common">Northern house mosquito</name>
    <dbReference type="NCBI Taxonomy" id="38569"/>
    <lineage>
        <taxon>Eukaryota</taxon>
        <taxon>Metazoa</taxon>
        <taxon>Ecdysozoa</taxon>
        <taxon>Arthropoda</taxon>
        <taxon>Hexapoda</taxon>
        <taxon>Insecta</taxon>
        <taxon>Pterygota</taxon>
        <taxon>Neoptera</taxon>
        <taxon>Endopterygota</taxon>
        <taxon>Diptera</taxon>
        <taxon>Nematocera</taxon>
        <taxon>Culicoidea</taxon>
        <taxon>Culicidae</taxon>
        <taxon>Culicinae</taxon>
        <taxon>Culicini</taxon>
        <taxon>Culex</taxon>
        <taxon>Culex</taxon>
    </lineage>
</organism>
<comment type="caution">
    <text evidence="4">The sequence shown here is derived from an EMBL/GenBank/DDBJ whole genome shotgun (WGS) entry which is preliminary data.</text>
</comment>